<dbReference type="PROSITE" id="PS00463">
    <property type="entry name" value="ZN2_CY6_FUNGAL_1"/>
    <property type="match status" value="1"/>
</dbReference>
<organism evidence="4 5">
    <name type="scientific">Colletotrichum higginsianum (strain IMI 349063)</name>
    <name type="common">Crucifer anthracnose fungus</name>
    <dbReference type="NCBI Taxonomy" id="759273"/>
    <lineage>
        <taxon>Eukaryota</taxon>
        <taxon>Fungi</taxon>
        <taxon>Dikarya</taxon>
        <taxon>Ascomycota</taxon>
        <taxon>Pezizomycotina</taxon>
        <taxon>Sordariomycetes</taxon>
        <taxon>Hypocreomycetidae</taxon>
        <taxon>Glomerellales</taxon>
        <taxon>Glomerellaceae</taxon>
        <taxon>Colletotrichum</taxon>
        <taxon>Colletotrichum destructivum species complex</taxon>
    </lineage>
</organism>
<keyword evidence="1" id="KW-0539">Nucleus</keyword>
<dbReference type="GO" id="GO:0008270">
    <property type="term" value="F:zinc ion binding"/>
    <property type="evidence" value="ECO:0007669"/>
    <property type="project" value="InterPro"/>
</dbReference>
<dbReference type="InterPro" id="IPR036864">
    <property type="entry name" value="Zn2-C6_fun-type_DNA-bd_sf"/>
</dbReference>
<dbReference type="EMBL" id="LTAN01000008">
    <property type="protein sequence ID" value="OBR05074.1"/>
    <property type="molecule type" value="Genomic_DNA"/>
</dbReference>
<dbReference type="SMART" id="SM00066">
    <property type="entry name" value="GAL4"/>
    <property type="match status" value="1"/>
</dbReference>
<evidence type="ECO:0000313" key="4">
    <source>
        <dbReference type="EMBL" id="OBR05074.1"/>
    </source>
</evidence>
<gene>
    <name evidence="4" type="ORF">CH63R_11777</name>
</gene>
<dbReference type="GO" id="GO:0000981">
    <property type="term" value="F:DNA-binding transcription factor activity, RNA polymerase II-specific"/>
    <property type="evidence" value="ECO:0007669"/>
    <property type="project" value="InterPro"/>
</dbReference>
<evidence type="ECO:0000256" key="1">
    <source>
        <dbReference type="ARBA" id="ARBA00023242"/>
    </source>
</evidence>
<keyword evidence="5" id="KW-1185">Reference proteome</keyword>
<comment type="caution">
    <text evidence="4">The sequence shown here is derived from an EMBL/GenBank/DDBJ whole genome shotgun (WGS) entry which is preliminary data.</text>
</comment>
<feature type="region of interest" description="Disordered" evidence="2">
    <location>
        <begin position="111"/>
        <end position="144"/>
    </location>
</feature>
<dbReference type="GeneID" id="28870858"/>
<dbReference type="OrthoDB" id="6133115at2759"/>
<dbReference type="Pfam" id="PF00172">
    <property type="entry name" value="Zn_clus"/>
    <property type="match status" value="1"/>
</dbReference>
<dbReference type="RefSeq" id="XP_018153592.1">
    <property type="nucleotide sequence ID" value="XM_018306751.1"/>
</dbReference>
<dbReference type="CDD" id="cd12148">
    <property type="entry name" value="fungal_TF_MHR"/>
    <property type="match status" value="1"/>
</dbReference>
<reference evidence="5" key="1">
    <citation type="journal article" date="2017" name="BMC Genomics">
        <title>Gapless genome assembly of Colletotrichum higginsianum reveals chromosome structure and association of transposable elements with secondary metabolite gene clusters.</title>
        <authorList>
            <person name="Dallery J.-F."/>
            <person name="Lapalu N."/>
            <person name="Zampounis A."/>
            <person name="Pigne S."/>
            <person name="Luyten I."/>
            <person name="Amselem J."/>
            <person name="Wittenberg A.H.J."/>
            <person name="Zhou S."/>
            <person name="de Queiroz M.V."/>
            <person name="Robin G.P."/>
            <person name="Auger A."/>
            <person name="Hainaut M."/>
            <person name="Henrissat B."/>
            <person name="Kim K.-T."/>
            <person name="Lee Y.-H."/>
            <person name="Lespinet O."/>
            <person name="Schwartz D.C."/>
            <person name="Thon M.R."/>
            <person name="O'Connell R.J."/>
        </authorList>
    </citation>
    <scope>NUCLEOTIDE SEQUENCE [LARGE SCALE GENOMIC DNA]</scope>
    <source>
        <strain evidence="5">IMI 349063</strain>
    </source>
</reference>
<dbReference type="InterPro" id="IPR053181">
    <property type="entry name" value="EcdB-like_regulator"/>
</dbReference>
<dbReference type="AlphaFoldDB" id="A0A1B7XZA2"/>
<evidence type="ECO:0000313" key="5">
    <source>
        <dbReference type="Proteomes" id="UP000092177"/>
    </source>
</evidence>
<dbReference type="Gene3D" id="4.10.240.10">
    <property type="entry name" value="Zn(2)-C6 fungal-type DNA-binding domain"/>
    <property type="match status" value="1"/>
</dbReference>
<name>A0A1B7XZA2_COLHI</name>
<dbReference type="InterPro" id="IPR001138">
    <property type="entry name" value="Zn2Cys6_DnaBD"/>
</dbReference>
<dbReference type="PROSITE" id="PS50048">
    <property type="entry name" value="ZN2_CY6_FUNGAL_2"/>
    <property type="match status" value="1"/>
</dbReference>
<feature type="region of interest" description="Disordered" evidence="2">
    <location>
        <begin position="1"/>
        <end position="29"/>
    </location>
</feature>
<evidence type="ECO:0000256" key="2">
    <source>
        <dbReference type="SAM" id="MobiDB-lite"/>
    </source>
</evidence>
<dbReference type="PANTHER" id="PTHR47785">
    <property type="entry name" value="ZN(II)2CYS6 TRANSCRIPTION FACTOR (EUROFUNG)-RELATED-RELATED"/>
    <property type="match status" value="1"/>
</dbReference>
<evidence type="ECO:0000259" key="3">
    <source>
        <dbReference type="PROSITE" id="PS50048"/>
    </source>
</evidence>
<feature type="domain" description="Zn(2)-C6 fungal-type" evidence="3">
    <location>
        <begin position="33"/>
        <end position="63"/>
    </location>
</feature>
<sequence length="739" mass="83266">MDAEPSSVSSSWAGSAAGKSANRKERGHIAQRACEVCRRRKQKCDEEKPTCGYCFKARLECDYGSPKPTKKDKTLVELLDLVTNINQHTSHIPELYTQLLTLRDSIPASLPIEHSGGSSSSSDRASSTATLQPSRRLGPTSQHQAARRYASAVNKMIIWPAVRQTLENVRPKIPGLQAIFQRPGFSSVLLEQREDARRLPRGGVESMASRDRIALGIAPDDLSPVHMATISPHVLEDHARIYFNTFNRIHPVLDRQYFMGVVFPGVLMNNFDEDASSTLLCLVLALAEVAMADVSGRGLLSFQDQPRKPDDTTEKIEYRPPGIEFFNEARRRLGFSMGDYSLESIQMYILAGLYYESCSQHTESWKMTISASLACHALIAKYEPQRDSLTARADYNPAELDAAHGDQICRAFWYCSIAETSLRLELQLPLTGLDKLEPSIQMPQFPEYVTTTDQLLRAQMYNDRLSHCGEIFSYQISLRNLAVKVHNGLKRVVEGSASISDQSFSGSVDSLRTGIDELARQLEQWHSSLPSYLSWDRNLAPTVFPSHEIQHPGQSFYGQSMYAAGSMEGLQSAPITDFIASDIGNPHANTGYPNSDIVVLAVMRSRYYHLETLLYRPFIYRVLHENPDTLTEADVSGTTRFLHACVLWPIMVPPVSQHKRMIPCLYFWLQNILDVLVVLHLSVKNPILSNIRHGHCRQGYEQEAELTIEWGIAWIRDLKDADRAAQWCWTILKSLYRLE</sequence>
<accession>A0A1B7XZA2</accession>
<feature type="compositionally biased region" description="Low complexity" evidence="2">
    <location>
        <begin position="1"/>
        <end position="20"/>
    </location>
</feature>
<protein>
    <submittedName>
        <fullName evidence="4">C6 finger domain-containing protein</fullName>
    </submittedName>
</protein>
<dbReference type="PANTHER" id="PTHR47785:SF6">
    <property type="entry name" value="ZN(II)2CYS6 TRANSCRIPTION FACTOR (EUROFUNG)"/>
    <property type="match status" value="1"/>
</dbReference>
<dbReference type="Proteomes" id="UP000092177">
    <property type="component" value="Chromosome 8"/>
</dbReference>
<dbReference type="KEGG" id="chig:CH63R_11777"/>
<dbReference type="CDD" id="cd00067">
    <property type="entry name" value="GAL4"/>
    <property type="match status" value="1"/>
</dbReference>
<dbReference type="SUPFAM" id="SSF57701">
    <property type="entry name" value="Zn2/Cys6 DNA-binding domain"/>
    <property type="match status" value="1"/>
</dbReference>
<dbReference type="VEuPathDB" id="FungiDB:CH63R_11777"/>
<proteinExistence type="predicted"/>
<feature type="compositionally biased region" description="Low complexity" evidence="2">
    <location>
        <begin position="115"/>
        <end position="130"/>
    </location>
</feature>